<evidence type="ECO:0000313" key="2">
    <source>
        <dbReference type="Proteomes" id="UP000695022"/>
    </source>
</evidence>
<name>A0ABM1EN68_PRICU</name>
<keyword evidence="2" id="KW-1185">Reference proteome</keyword>
<proteinExistence type="predicted"/>
<organism evidence="2 3">
    <name type="scientific">Priapulus caudatus</name>
    <name type="common">Priapulid worm</name>
    <dbReference type="NCBI Taxonomy" id="37621"/>
    <lineage>
        <taxon>Eukaryota</taxon>
        <taxon>Metazoa</taxon>
        <taxon>Ecdysozoa</taxon>
        <taxon>Scalidophora</taxon>
        <taxon>Priapulida</taxon>
        <taxon>Priapulimorpha</taxon>
        <taxon>Priapulimorphida</taxon>
        <taxon>Priapulidae</taxon>
        <taxon>Priapulus</taxon>
    </lineage>
</organism>
<dbReference type="RefSeq" id="XP_014673639.1">
    <property type="nucleotide sequence ID" value="XM_014818153.1"/>
</dbReference>
<dbReference type="GeneID" id="106813910"/>
<sequence>MEMDRRDLAVALRRKLGDWFRVVQLLKSGEGAGDDVQLEEAWNAIGDYYADRQKWQSAINYFVQGKTRDRMLRQWQISESPFAPVDMYQPDPSTSSKPSACELLRAGPQPGAARRVLLQMDRGLRRAGDDGGPTCREPPAVADVARCSPASACRSRPSLPTPSVTRSSWPSTCAYS</sequence>
<evidence type="ECO:0000313" key="3">
    <source>
        <dbReference type="RefSeq" id="XP_014673639.1"/>
    </source>
</evidence>
<accession>A0ABM1EN68</accession>
<evidence type="ECO:0000256" key="1">
    <source>
        <dbReference type="SAM" id="MobiDB-lite"/>
    </source>
</evidence>
<gene>
    <name evidence="3" type="primary">LOC106813910</name>
</gene>
<protein>
    <submittedName>
        <fullName evidence="3">Uncharacterized protein LOC106813910</fullName>
    </submittedName>
</protein>
<feature type="compositionally biased region" description="Polar residues" evidence="1">
    <location>
        <begin position="161"/>
        <end position="176"/>
    </location>
</feature>
<dbReference type="Proteomes" id="UP000695022">
    <property type="component" value="Unplaced"/>
</dbReference>
<reference evidence="3" key="1">
    <citation type="submission" date="2025-08" db="UniProtKB">
        <authorList>
            <consortium name="RefSeq"/>
        </authorList>
    </citation>
    <scope>IDENTIFICATION</scope>
</reference>
<feature type="region of interest" description="Disordered" evidence="1">
    <location>
        <begin position="151"/>
        <end position="176"/>
    </location>
</feature>